<dbReference type="InterPro" id="IPR001638">
    <property type="entry name" value="Solute-binding_3/MltF_N"/>
</dbReference>
<feature type="compositionally biased region" description="Polar residues" evidence="4">
    <location>
        <begin position="69"/>
        <end position="81"/>
    </location>
</feature>
<dbReference type="Pfam" id="PF00497">
    <property type="entry name" value="SBP_bac_3"/>
    <property type="match status" value="1"/>
</dbReference>
<dbReference type="SMART" id="SM00062">
    <property type="entry name" value="PBPb"/>
    <property type="match status" value="1"/>
</dbReference>
<dbReference type="InterPro" id="IPR051455">
    <property type="entry name" value="Bact_solute-bind_prot3"/>
</dbReference>
<dbReference type="Proteomes" id="UP001501490">
    <property type="component" value="Unassembled WGS sequence"/>
</dbReference>
<evidence type="ECO:0000313" key="8">
    <source>
        <dbReference type="Proteomes" id="UP001501490"/>
    </source>
</evidence>
<evidence type="ECO:0000259" key="6">
    <source>
        <dbReference type="SMART" id="SM00062"/>
    </source>
</evidence>
<dbReference type="CDD" id="cd13690">
    <property type="entry name" value="PBP2_GluB"/>
    <property type="match status" value="1"/>
</dbReference>
<evidence type="ECO:0000313" key="7">
    <source>
        <dbReference type="EMBL" id="GAA3621452.1"/>
    </source>
</evidence>
<evidence type="ECO:0000256" key="4">
    <source>
        <dbReference type="SAM" id="MobiDB-lite"/>
    </source>
</evidence>
<gene>
    <name evidence="7" type="ORF">GCM10022236_24710</name>
</gene>
<keyword evidence="3 5" id="KW-0732">Signal</keyword>
<reference evidence="8" key="1">
    <citation type="journal article" date="2019" name="Int. J. Syst. Evol. Microbiol.">
        <title>The Global Catalogue of Microorganisms (GCM) 10K type strain sequencing project: providing services to taxonomists for standard genome sequencing and annotation.</title>
        <authorList>
            <consortium name="The Broad Institute Genomics Platform"/>
            <consortium name="The Broad Institute Genome Sequencing Center for Infectious Disease"/>
            <person name="Wu L."/>
            <person name="Ma J."/>
        </authorList>
    </citation>
    <scope>NUCLEOTIDE SEQUENCE [LARGE SCALE GENOMIC DNA]</scope>
    <source>
        <strain evidence="8">JCM 16929</strain>
    </source>
</reference>
<feature type="region of interest" description="Disordered" evidence="4">
    <location>
        <begin position="39"/>
        <end position="81"/>
    </location>
</feature>
<accession>A0ABP7A186</accession>
<evidence type="ECO:0000256" key="3">
    <source>
        <dbReference type="ARBA" id="ARBA00022729"/>
    </source>
</evidence>
<feature type="signal peptide" evidence="5">
    <location>
        <begin position="1"/>
        <end position="29"/>
    </location>
</feature>
<evidence type="ECO:0000256" key="2">
    <source>
        <dbReference type="ARBA" id="ARBA00022448"/>
    </source>
</evidence>
<evidence type="ECO:0000256" key="1">
    <source>
        <dbReference type="ARBA" id="ARBA00010333"/>
    </source>
</evidence>
<dbReference type="PANTHER" id="PTHR30085:SF6">
    <property type="entry name" value="ABC TRANSPORTER GLUTAMINE-BINDING PROTEIN GLNH"/>
    <property type="match status" value="1"/>
</dbReference>
<comment type="similarity">
    <text evidence="1">Belongs to the bacterial solute-binding protein 3 family.</text>
</comment>
<proteinExistence type="inferred from homology"/>
<dbReference type="EMBL" id="BAABAB010000016">
    <property type="protein sequence ID" value="GAA3621452.1"/>
    <property type="molecule type" value="Genomic_DNA"/>
</dbReference>
<comment type="caution">
    <text evidence="7">The sequence shown here is derived from an EMBL/GenBank/DDBJ whole genome shotgun (WGS) entry which is preliminary data.</text>
</comment>
<dbReference type="Gene3D" id="3.40.190.10">
    <property type="entry name" value="Periplasmic binding protein-like II"/>
    <property type="match status" value="2"/>
</dbReference>
<feature type="chain" id="PRO_5046298099" evidence="5">
    <location>
        <begin position="30"/>
        <end position="329"/>
    </location>
</feature>
<dbReference type="SUPFAM" id="SSF53850">
    <property type="entry name" value="Periplasmic binding protein-like II"/>
    <property type="match status" value="1"/>
</dbReference>
<dbReference type="RefSeq" id="WP_344804875.1">
    <property type="nucleotide sequence ID" value="NZ_BAABAB010000016.1"/>
</dbReference>
<keyword evidence="2" id="KW-0813">Transport</keyword>
<dbReference type="PANTHER" id="PTHR30085">
    <property type="entry name" value="AMINO ACID ABC TRANSPORTER PERMEASE"/>
    <property type="match status" value="1"/>
</dbReference>
<protein>
    <submittedName>
        <fullName evidence="7">Glutamate ABC transporter substrate-binding protein</fullName>
    </submittedName>
</protein>
<sequence length="329" mass="34509">MSATGSSRRRLPLALAAAVLTLATGCSLAGYPDTPLPTPAPSAFPTGGGASTTPTTCDNALASYAPSGDQPTAGQMPSGSTMRKIADRGRLIAGVSADTYLLGSRNPLNGKIEGFDIDMVKAVSKAIFGDENRYELKVITAAQRIPALQNGDVDIVARNMTITCDRWKQIGFSTEYYRAGQKILVRRGSKATTLADLSGQKVCAPNGTSSMDNLRKLAPKAIPVGSDSHTGCLVLFQSGAVDAITGDDTVLAGLAAQDPYAVVPDQKAFTAEPYGIGVNAKNVDMVRFVNQVLAGMRSDGRWSATYDRWLRDALGPAPAPPKAVYGRNP</sequence>
<name>A0ABP7A186_9ACTN</name>
<feature type="domain" description="Solute-binding protein family 3/N-terminal" evidence="6">
    <location>
        <begin position="90"/>
        <end position="313"/>
    </location>
</feature>
<evidence type="ECO:0000256" key="5">
    <source>
        <dbReference type="SAM" id="SignalP"/>
    </source>
</evidence>
<keyword evidence="8" id="KW-1185">Reference proteome</keyword>
<organism evidence="7 8">
    <name type="scientific">Microlunatus ginsengisoli</name>
    <dbReference type="NCBI Taxonomy" id="363863"/>
    <lineage>
        <taxon>Bacteria</taxon>
        <taxon>Bacillati</taxon>
        <taxon>Actinomycetota</taxon>
        <taxon>Actinomycetes</taxon>
        <taxon>Propionibacteriales</taxon>
        <taxon>Propionibacteriaceae</taxon>
        <taxon>Microlunatus</taxon>
    </lineage>
</organism>